<dbReference type="EMBL" id="JAMQGM010000034">
    <property type="protein sequence ID" value="MCM2578887.1"/>
    <property type="molecule type" value="Genomic_DNA"/>
</dbReference>
<evidence type="ECO:0000313" key="3">
    <source>
        <dbReference type="Proteomes" id="UP001167160"/>
    </source>
</evidence>
<dbReference type="Gene3D" id="3.20.20.190">
    <property type="entry name" value="Phosphatidylinositol (PI) phosphodiesterase"/>
    <property type="match status" value="1"/>
</dbReference>
<name>A0ABT0X8N6_9ACTN</name>
<dbReference type="Pfam" id="PF03009">
    <property type="entry name" value="GDPD"/>
    <property type="match status" value="1"/>
</dbReference>
<protein>
    <submittedName>
        <fullName evidence="2">Glycerophosphodiester phosphodiesterase</fullName>
    </submittedName>
</protein>
<dbReference type="InterPro" id="IPR017946">
    <property type="entry name" value="PLC-like_Pdiesterase_TIM-brl"/>
</dbReference>
<feature type="domain" description="GP-PDE" evidence="1">
    <location>
        <begin position="1"/>
        <end position="220"/>
    </location>
</feature>
<comment type="caution">
    <text evidence="2">The sequence shown here is derived from an EMBL/GenBank/DDBJ whole genome shotgun (WGS) entry which is preliminary data.</text>
</comment>
<gene>
    <name evidence="2" type="ORF">M1E25_16265</name>
</gene>
<dbReference type="InterPro" id="IPR030395">
    <property type="entry name" value="GP_PDE_dom"/>
</dbReference>
<organism evidence="2 3">
    <name type="scientific">Streptomyces meridianus</name>
    <dbReference type="NCBI Taxonomy" id="2938945"/>
    <lineage>
        <taxon>Bacteria</taxon>
        <taxon>Bacillati</taxon>
        <taxon>Actinomycetota</taxon>
        <taxon>Actinomycetes</taxon>
        <taxon>Kitasatosporales</taxon>
        <taxon>Streptomycetaceae</taxon>
        <taxon>Streptomyces</taxon>
    </lineage>
</organism>
<evidence type="ECO:0000313" key="2">
    <source>
        <dbReference type="EMBL" id="MCM2578887.1"/>
    </source>
</evidence>
<dbReference type="PANTHER" id="PTHR46211:SF1">
    <property type="entry name" value="GLYCEROPHOSPHODIESTER PHOSPHODIESTERASE, CYTOPLASMIC"/>
    <property type="match status" value="1"/>
</dbReference>
<proteinExistence type="predicted"/>
<dbReference type="PANTHER" id="PTHR46211">
    <property type="entry name" value="GLYCEROPHOSPHORYL DIESTER PHOSPHODIESTERASE"/>
    <property type="match status" value="1"/>
</dbReference>
<sequence>MAHRGDPYRHRENTLPSLRSALREGADAVEIDVRLTRDGRPVLLHDATLKRLWGHDRALAEVAADELSALTDGGVPALAEALDVLLRASASARILVDLPNPAAARAVVAEVRAAGAAERTYYCGGTRSALAVRAAAPDAEIALSWTTVAGPRPALLDDVRPRWLNLRFGLADEELVTAAHARGLLVSAWTADTRRTMERLLCHGVDALTTNRIGVLRRVVDG</sequence>
<dbReference type="PROSITE" id="PS50007">
    <property type="entry name" value="PIPLC_X_DOMAIN"/>
    <property type="match status" value="1"/>
</dbReference>
<dbReference type="SUPFAM" id="SSF51695">
    <property type="entry name" value="PLC-like phosphodiesterases"/>
    <property type="match status" value="1"/>
</dbReference>
<evidence type="ECO:0000259" key="1">
    <source>
        <dbReference type="PROSITE" id="PS51704"/>
    </source>
</evidence>
<dbReference type="PROSITE" id="PS51704">
    <property type="entry name" value="GP_PDE"/>
    <property type="match status" value="1"/>
</dbReference>
<reference evidence="2" key="1">
    <citation type="journal article" date="2023" name="Int. J. Syst. Evol. Microbiol.">
        <title>Streptomyces meridianus sp. nov. isolated from brackish water of the Tagus estuary in Alcochete, Portugal.</title>
        <authorList>
            <person name="Santos J.D.N."/>
            <person name="Klimek D."/>
            <person name="Calusinska M."/>
            <person name="Lobo Da Cunha A."/>
            <person name="Catita J."/>
            <person name="Goncalves H."/>
            <person name="Gonzalez I."/>
            <person name="Reyes F."/>
            <person name="Lage O.M."/>
        </authorList>
    </citation>
    <scope>NUCLEOTIDE SEQUENCE</scope>
    <source>
        <strain evidence="2">MTZ3.1</strain>
    </source>
</reference>
<keyword evidence="3" id="KW-1185">Reference proteome</keyword>
<dbReference type="Proteomes" id="UP001167160">
    <property type="component" value="Unassembled WGS sequence"/>
</dbReference>
<accession>A0ABT0X8N6</accession>
<dbReference type="CDD" id="cd08556">
    <property type="entry name" value="GDPD"/>
    <property type="match status" value="1"/>
</dbReference>